<feature type="compositionally biased region" description="Acidic residues" evidence="14">
    <location>
        <begin position="209"/>
        <end position="236"/>
    </location>
</feature>
<dbReference type="GO" id="GO:0009579">
    <property type="term" value="C:thylakoid"/>
    <property type="evidence" value="ECO:0007669"/>
    <property type="project" value="TreeGrafter"/>
</dbReference>
<evidence type="ECO:0000256" key="12">
    <source>
        <dbReference type="ARBA" id="ARBA00023136"/>
    </source>
</evidence>
<evidence type="ECO:0000256" key="10">
    <source>
        <dbReference type="ARBA" id="ARBA00023002"/>
    </source>
</evidence>
<keyword evidence="4" id="KW-0813">Transport</keyword>
<dbReference type="GO" id="GO:0098803">
    <property type="term" value="C:respiratory chain complex"/>
    <property type="evidence" value="ECO:0007669"/>
    <property type="project" value="UniProtKB-UniRule"/>
</dbReference>
<feature type="region of interest" description="Disordered" evidence="14">
    <location>
        <begin position="198"/>
        <end position="244"/>
    </location>
</feature>
<evidence type="ECO:0000256" key="14">
    <source>
        <dbReference type="SAM" id="MobiDB-lite"/>
    </source>
</evidence>
<keyword evidence="8 13" id="KW-0249">Electron transport</keyword>
<evidence type="ECO:0000256" key="4">
    <source>
        <dbReference type="ARBA" id="ARBA00022448"/>
    </source>
</evidence>
<feature type="region of interest" description="Disordered" evidence="14">
    <location>
        <begin position="127"/>
        <end position="152"/>
    </location>
</feature>
<dbReference type="PANTHER" id="PTHR31803">
    <property type="entry name" value="ALTERNATIVE OXIDASE"/>
    <property type="match status" value="1"/>
</dbReference>
<evidence type="ECO:0000313" key="16">
    <source>
        <dbReference type="Proteomes" id="UP000265515"/>
    </source>
</evidence>
<dbReference type="Proteomes" id="UP000265515">
    <property type="component" value="Unassembled WGS sequence"/>
</dbReference>
<dbReference type="AlphaFoldDB" id="A0A388JT10"/>
<feature type="region of interest" description="Disordered" evidence="14">
    <location>
        <begin position="562"/>
        <end position="592"/>
    </location>
</feature>
<dbReference type="EC" id="1.10.3.11" evidence="13"/>
<keyword evidence="5 13" id="KW-0679">Respiratory chain</keyword>
<comment type="subcellular location">
    <subcellularLocation>
        <location evidence="2">Membrane</location>
    </subcellularLocation>
</comment>
<accession>A0A388JT10</accession>
<comment type="similarity">
    <text evidence="3 13">Belongs to the alternative oxidase family.</text>
</comment>
<proteinExistence type="inferred from homology"/>
<evidence type="ECO:0000313" key="15">
    <source>
        <dbReference type="EMBL" id="GBG60897.1"/>
    </source>
</evidence>
<dbReference type="GO" id="GO:0046872">
    <property type="term" value="F:metal ion binding"/>
    <property type="evidence" value="ECO:0007669"/>
    <property type="project" value="UniProtKB-UniRule"/>
</dbReference>
<dbReference type="GO" id="GO:0016020">
    <property type="term" value="C:membrane"/>
    <property type="evidence" value="ECO:0007669"/>
    <property type="project" value="UniProtKB-SubCell"/>
</dbReference>
<feature type="region of interest" description="Disordered" evidence="14">
    <location>
        <begin position="485"/>
        <end position="511"/>
    </location>
</feature>
<gene>
    <name evidence="15" type="ORF">CBR_g16017</name>
</gene>
<keyword evidence="10 13" id="KW-0560">Oxidoreductase</keyword>
<evidence type="ECO:0000256" key="11">
    <source>
        <dbReference type="ARBA" id="ARBA00023004"/>
    </source>
</evidence>
<comment type="caution">
    <text evidence="15">The sequence shown here is derived from an EMBL/GenBank/DDBJ whole genome shotgun (WGS) entry which is preliminary data.</text>
</comment>
<evidence type="ECO:0000256" key="2">
    <source>
        <dbReference type="ARBA" id="ARBA00004370"/>
    </source>
</evidence>
<dbReference type="OrthoDB" id="4493at2759"/>
<sequence length="592" mass="65856">MAAAGTCNSTAIAVLSRSRSFASDSLQAPGYGGRWPIASSLCVDRRHLLSTETKAKTSLSSSWCGRCHVSSSSSSSSVLPDPLPLTSAIGIPASEGDCYGSRTNPAGRSPMCSASFRRRTNAAMKGEVGPISSSRGETRGGAALSPPPPQCQSKSRCACQSSSAVRAAGGDGAVFFGCSRAIGIAEKRVSAGICRVAAPSSRSEKTDAEDTQEEEAEVWEQEEREGEEGEEGEGEDERFQLPPEELPEDGLTRAVVRAERLFNVMATGVVIQALDVLYADRPYARFYVLETIARVPYFAFLSVLHLYETFGWWRRADYLKVHFAESWNELHHLLVMEELGGDERWFDRFLAQHVSVAYYFMTALMYLLSPRMAYHFQEVVERHAFATYDKFISEQGEELKTLPAPEVAVRYYTQGDLYMFDEFQTSKVPESRRPKITNLYDVFVNIRADEAEHCKTMRACQRPGSLTSPHRDTPAAAPTCHVDAARRVDERDGEGKEEKKREEEVEEKEREQMEAIAIDRNRAALNAAFLAESMLPPAECSGIIECATTSKSFSDRRRVALAREGMGKESKEGRWEEEEEEEEEEEVEKLGR</sequence>
<dbReference type="GO" id="GO:0005739">
    <property type="term" value="C:mitochondrion"/>
    <property type="evidence" value="ECO:0007669"/>
    <property type="project" value="TreeGrafter"/>
</dbReference>
<evidence type="ECO:0000256" key="13">
    <source>
        <dbReference type="RuleBase" id="RU003779"/>
    </source>
</evidence>
<dbReference type="Pfam" id="PF01786">
    <property type="entry name" value="AOX"/>
    <property type="match status" value="1"/>
</dbReference>
<dbReference type="InterPro" id="IPR038659">
    <property type="entry name" value="AOX_sf"/>
</dbReference>
<keyword evidence="6 13" id="KW-0812">Transmembrane</keyword>
<dbReference type="CDD" id="cd01053">
    <property type="entry name" value="AOX"/>
    <property type="match status" value="1"/>
</dbReference>
<dbReference type="InterPro" id="IPR002680">
    <property type="entry name" value="AOX"/>
</dbReference>
<dbReference type="GO" id="GO:0106292">
    <property type="term" value="F:superoxide-generating NADPH oxidase activity"/>
    <property type="evidence" value="ECO:0007669"/>
    <property type="project" value="UniProtKB-ARBA"/>
</dbReference>
<dbReference type="STRING" id="69332.A0A388JT10"/>
<organism evidence="15 16">
    <name type="scientific">Chara braunii</name>
    <name type="common">Braun's stonewort</name>
    <dbReference type="NCBI Taxonomy" id="69332"/>
    <lineage>
        <taxon>Eukaryota</taxon>
        <taxon>Viridiplantae</taxon>
        <taxon>Streptophyta</taxon>
        <taxon>Charophyceae</taxon>
        <taxon>Charales</taxon>
        <taxon>Characeae</taxon>
        <taxon>Chara</taxon>
    </lineage>
</organism>
<keyword evidence="7 13" id="KW-0479">Metal-binding</keyword>
<reference evidence="15 16" key="1">
    <citation type="journal article" date="2018" name="Cell">
        <title>The Chara Genome: Secondary Complexity and Implications for Plant Terrestrialization.</title>
        <authorList>
            <person name="Nishiyama T."/>
            <person name="Sakayama H."/>
            <person name="Vries J.D."/>
            <person name="Buschmann H."/>
            <person name="Saint-Marcoux D."/>
            <person name="Ullrich K.K."/>
            <person name="Haas F.B."/>
            <person name="Vanderstraeten L."/>
            <person name="Becker D."/>
            <person name="Lang D."/>
            <person name="Vosolsobe S."/>
            <person name="Rombauts S."/>
            <person name="Wilhelmsson P.K.I."/>
            <person name="Janitza P."/>
            <person name="Kern R."/>
            <person name="Heyl A."/>
            <person name="Rumpler F."/>
            <person name="Villalobos L.I.A.C."/>
            <person name="Clay J.M."/>
            <person name="Skokan R."/>
            <person name="Toyoda A."/>
            <person name="Suzuki Y."/>
            <person name="Kagoshima H."/>
            <person name="Schijlen E."/>
            <person name="Tajeshwar N."/>
            <person name="Catarino B."/>
            <person name="Hetherington A.J."/>
            <person name="Saltykova A."/>
            <person name="Bonnot C."/>
            <person name="Breuninger H."/>
            <person name="Symeonidi A."/>
            <person name="Radhakrishnan G.V."/>
            <person name="Van Nieuwerburgh F."/>
            <person name="Deforce D."/>
            <person name="Chang C."/>
            <person name="Karol K.G."/>
            <person name="Hedrich R."/>
            <person name="Ulvskov P."/>
            <person name="Glockner G."/>
            <person name="Delwiche C.F."/>
            <person name="Petrasek J."/>
            <person name="Van de Peer Y."/>
            <person name="Friml J."/>
            <person name="Beilby M."/>
            <person name="Dolan L."/>
            <person name="Kohara Y."/>
            <person name="Sugano S."/>
            <person name="Fujiyama A."/>
            <person name="Delaux P.-M."/>
            <person name="Quint M."/>
            <person name="TheiBen G."/>
            <person name="Hagemann M."/>
            <person name="Harholt J."/>
            <person name="Dunand C."/>
            <person name="Zachgo S."/>
            <person name="Langdale J."/>
            <person name="Maumus F."/>
            <person name="Straeten D.V.D."/>
            <person name="Gould S.B."/>
            <person name="Rensing S.A."/>
        </authorList>
    </citation>
    <scope>NUCLEOTIDE SEQUENCE [LARGE SCALE GENOMIC DNA]</scope>
    <source>
        <strain evidence="15 16">S276</strain>
    </source>
</reference>
<dbReference type="EMBL" id="BFEA01000015">
    <property type="protein sequence ID" value="GBG60897.1"/>
    <property type="molecule type" value="Genomic_DNA"/>
</dbReference>
<evidence type="ECO:0000256" key="5">
    <source>
        <dbReference type="ARBA" id="ARBA00022660"/>
    </source>
</evidence>
<dbReference type="GO" id="GO:0102721">
    <property type="term" value="F:ubiquinol:oxygen oxidoreductase activity"/>
    <property type="evidence" value="ECO:0007669"/>
    <property type="project" value="UniProtKB-EC"/>
</dbReference>
<dbReference type="Gramene" id="GBG60897">
    <property type="protein sequence ID" value="GBG60897"/>
    <property type="gene ID" value="CBR_g16017"/>
</dbReference>
<dbReference type="PANTHER" id="PTHR31803:SF10">
    <property type="entry name" value="UBIQUINOL OXIDASE 4, CHLOROPLASTIC_CHROMOPLASTIC"/>
    <property type="match status" value="1"/>
</dbReference>
<evidence type="ECO:0000256" key="3">
    <source>
        <dbReference type="ARBA" id="ARBA00008388"/>
    </source>
</evidence>
<keyword evidence="11 13" id="KW-0408">Iron</keyword>
<evidence type="ECO:0000256" key="8">
    <source>
        <dbReference type="ARBA" id="ARBA00022982"/>
    </source>
</evidence>
<dbReference type="GO" id="GO:0016117">
    <property type="term" value="P:carotenoid biosynthetic process"/>
    <property type="evidence" value="ECO:0007669"/>
    <property type="project" value="TreeGrafter"/>
</dbReference>
<keyword evidence="16" id="KW-1185">Reference proteome</keyword>
<evidence type="ECO:0000256" key="9">
    <source>
        <dbReference type="ARBA" id="ARBA00022989"/>
    </source>
</evidence>
<dbReference type="GO" id="GO:0010230">
    <property type="term" value="P:alternative respiration"/>
    <property type="evidence" value="ECO:0007669"/>
    <property type="project" value="TreeGrafter"/>
</dbReference>
<evidence type="ECO:0000256" key="1">
    <source>
        <dbReference type="ARBA" id="ARBA00001192"/>
    </source>
</evidence>
<comment type="cofactor">
    <cofactor evidence="13">
        <name>Fe cation</name>
        <dbReference type="ChEBI" id="CHEBI:24875"/>
    </cofactor>
    <text evidence="13">Binds 2 iron ions per subunit.</text>
</comment>
<dbReference type="Gene3D" id="1.20.1260.140">
    <property type="entry name" value="Alternative oxidase"/>
    <property type="match status" value="1"/>
</dbReference>
<name>A0A388JT10_CHABU</name>
<evidence type="ECO:0000256" key="6">
    <source>
        <dbReference type="ARBA" id="ARBA00022692"/>
    </source>
</evidence>
<feature type="compositionally biased region" description="Acidic residues" evidence="14">
    <location>
        <begin position="575"/>
        <end position="592"/>
    </location>
</feature>
<protein>
    <recommendedName>
        <fullName evidence="13">Ubiquinol oxidase</fullName>
        <ecNumber evidence="13">1.10.3.11</ecNumber>
    </recommendedName>
</protein>
<keyword evidence="12 13" id="KW-0472">Membrane</keyword>
<dbReference type="GO" id="GO:0009916">
    <property type="term" value="F:alternative oxidase activity"/>
    <property type="evidence" value="ECO:0007669"/>
    <property type="project" value="UniProtKB-UniRule"/>
</dbReference>
<dbReference type="FunFam" id="1.20.1260.140:FF:000003">
    <property type="entry name" value="Ubiquinol oxidase"/>
    <property type="match status" value="1"/>
</dbReference>
<evidence type="ECO:0000256" key="7">
    <source>
        <dbReference type="ARBA" id="ARBA00022723"/>
    </source>
</evidence>
<comment type="catalytic activity">
    <reaction evidence="1 13">
        <text>2 a ubiquinol + O2 = 2 a ubiquinone + 2 H2O</text>
        <dbReference type="Rhea" id="RHEA:30255"/>
        <dbReference type="Rhea" id="RHEA-COMP:9565"/>
        <dbReference type="Rhea" id="RHEA-COMP:9566"/>
        <dbReference type="ChEBI" id="CHEBI:15377"/>
        <dbReference type="ChEBI" id="CHEBI:15379"/>
        <dbReference type="ChEBI" id="CHEBI:16389"/>
        <dbReference type="ChEBI" id="CHEBI:17976"/>
        <dbReference type="EC" id="1.10.3.11"/>
    </reaction>
</comment>
<keyword evidence="9" id="KW-1133">Transmembrane helix</keyword>
<feature type="compositionally biased region" description="Basic and acidic residues" evidence="14">
    <location>
        <begin position="565"/>
        <end position="574"/>
    </location>
</feature>